<evidence type="ECO:0000256" key="6">
    <source>
        <dbReference type="ARBA" id="ARBA00023136"/>
    </source>
</evidence>
<keyword evidence="6 7" id="KW-0472">Membrane</keyword>
<evidence type="ECO:0000256" key="5">
    <source>
        <dbReference type="ARBA" id="ARBA00022989"/>
    </source>
</evidence>
<feature type="transmembrane region" description="Helical" evidence="7">
    <location>
        <begin position="70"/>
        <end position="94"/>
    </location>
</feature>
<evidence type="ECO:0000256" key="3">
    <source>
        <dbReference type="ARBA" id="ARBA00022475"/>
    </source>
</evidence>
<feature type="transmembrane region" description="Helical" evidence="7">
    <location>
        <begin position="231"/>
        <end position="249"/>
    </location>
</feature>
<keyword evidence="2" id="KW-0813">Transport</keyword>
<gene>
    <name evidence="8" type="ORF">CARN2_0034</name>
</gene>
<evidence type="ECO:0000256" key="7">
    <source>
        <dbReference type="SAM" id="Phobius"/>
    </source>
</evidence>
<dbReference type="AlphaFoldDB" id="E6PVA4"/>
<dbReference type="InterPro" id="IPR002781">
    <property type="entry name" value="TM_pro_TauE-like"/>
</dbReference>
<dbReference type="EMBL" id="CABM01000064">
    <property type="protein sequence ID" value="CBH98861.1"/>
    <property type="molecule type" value="Genomic_DNA"/>
</dbReference>
<feature type="transmembrane region" description="Helical" evidence="7">
    <location>
        <begin position="138"/>
        <end position="166"/>
    </location>
</feature>
<protein>
    <submittedName>
        <fullName evidence="8">Putative permease</fullName>
    </submittedName>
</protein>
<dbReference type="GO" id="GO:0005886">
    <property type="term" value="C:plasma membrane"/>
    <property type="evidence" value="ECO:0007669"/>
    <property type="project" value="UniProtKB-SubCell"/>
</dbReference>
<keyword evidence="3" id="KW-1003">Cell membrane</keyword>
<sequence>MDYGLLTLALAALAAGFVDSIVGGGGLILVPALFSAFPTTPPATLFGTNKGGAIWGTSAAMLSFLRRVRIPWSTVLPAALAAFVGSFFGALAISHIESGDFRKALPFILTIVLVYTLWRKDLGHHHKPHLTGRTETVLAAIGGGVIGFYDGFFGPGTGNFLVFLFVRGFGYDFLHATASAKVVNVACNLAALILFAAKGHVMWPYAALIAVSNITGSVLGTRLAMRRGTHFVRWMFLAIVALLIAKTAWDAFFGATAR</sequence>
<feature type="transmembrane region" description="Helical" evidence="7">
    <location>
        <begin position="178"/>
        <end position="197"/>
    </location>
</feature>
<dbReference type="InterPro" id="IPR052017">
    <property type="entry name" value="TSUP"/>
</dbReference>
<keyword evidence="4 7" id="KW-0812">Transmembrane</keyword>
<evidence type="ECO:0000256" key="1">
    <source>
        <dbReference type="ARBA" id="ARBA00004651"/>
    </source>
</evidence>
<evidence type="ECO:0000256" key="4">
    <source>
        <dbReference type="ARBA" id="ARBA00022692"/>
    </source>
</evidence>
<evidence type="ECO:0000256" key="2">
    <source>
        <dbReference type="ARBA" id="ARBA00022448"/>
    </source>
</evidence>
<organism evidence="8">
    <name type="scientific">mine drainage metagenome</name>
    <dbReference type="NCBI Taxonomy" id="410659"/>
    <lineage>
        <taxon>unclassified sequences</taxon>
        <taxon>metagenomes</taxon>
        <taxon>ecological metagenomes</taxon>
    </lineage>
</organism>
<comment type="subcellular location">
    <subcellularLocation>
        <location evidence="1">Cell membrane</location>
        <topology evidence="1">Multi-pass membrane protein</topology>
    </subcellularLocation>
</comment>
<proteinExistence type="predicted"/>
<name>E6PVA4_9ZZZZ</name>
<feature type="transmembrane region" description="Helical" evidence="7">
    <location>
        <begin position="203"/>
        <end position="224"/>
    </location>
</feature>
<dbReference type="Pfam" id="PF01925">
    <property type="entry name" value="TauE"/>
    <property type="match status" value="1"/>
</dbReference>
<reference evidence="8" key="1">
    <citation type="submission" date="2009-10" db="EMBL/GenBank/DDBJ databases">
        <title>Diversity of trophic interactions inside an arsenic-rich microbial ecosystem.</title>
        <authorList>
            <person name="Bertin P.N."/>
            <person name="Heinrich-Salmeron A."/>
            <person name="Pelletier E."/>
            <person name="Goulhen-Chollet F."/>
            <person name="Arsene-Ploetze F."/>
            <person name="Gallien S."/>
            <person name="Calteau A."/>
            <person name="Vallenet D."/>
            <person name="Casiot C."/>
            <person name="Chane-Woon-Ming B."/>
            <person name="Giloteaux L."/>
            <person name="Barakat M."/>
            <person name="Bonnefoy V."/>
            <person name="Bruneel O."/>
            <person name="Chandler M."/>
            <person name="Cleiss J."/>
            <person name="Duran R."/>
            <person name="Elbaz-Poulichet F."/>
            <person name="Fonknechten N."/>
            <person name="Lauga B."/>
            <person name="Mornico D."/>
            <person name="Ortet P."/>
            <person name="Schaeffer C."/>
            <person name="Siguier P."/>
            <person name="Alexander Thil Smith A."/>
            <person name="Van Dorsselaer A."/>
            <person name="Weissenbach J."/>
            <person name="Medigue C."/>
            <person name="Le Paslier D."/>
        </authorList>
    </citation>
    <scope>NUCLEOTIDE SEQUENCE</scope>
</reference>
<dbReference type="PANTHER" id="PTHR30269:SF0">
    <property type="entry name" value="MEMBRANE TRANSPORTER PROTEIN YFCA-RELATED"/>
    <property type="match status" value="1"/>
</dbReference>
<accession>E6PVA4</accession>
<dbReference type="PANTHER" id="PTHR30269">
    <property type="entry name" value="TRANSMEMBRANE PROTEIN YFCA"/>
    <property type="match status" value="1"/>
</dbReference>
<keyword evidence="5 7" id="KW-1133">Transmembrane helix</keyword>
<feature type="transmembrane region" description="Helical" evidence="7">
    <location>
        <begin position="101"/>
        <end position="118"/>
    </location>
</feature>
<comment type="caution">
    <text evidence="8">The sequence shown here is derived from an EMBL/GenBank/DDBJ whole genome shotgun (WGS) entry which is preliminary data.</text>
</comment>
<evidence type="ECO:0000313" key="8">
    <source>
        <dbReference type="EMBL" id="CBH98861.1"/>
    </source>
</evidence>